<keyword evidence="3" id="KW-0456">Lyase</keyword>
<dbReference type="AlphaFoldDB" id="A0A6C0EDT7"/>
<accession>A0A6C0EDT7</accession>
<evidence type="ECO:0000256" key="3">
    <source>
        <dbReference type="ARBA" id="ARBA00023239"/>
    </source>
</evidence>
<reference evidence="4" key="1">
    <citation type="journal article" date="2020" name="Nature">
        <title>Giant virus diversity and host interactions through global metagenomics.</title>
        <authorList>
            <person name="Schulz F."/>
            <person name="Roux S."/>
            <person name="Paez-Espino D."/>
            <person name="Jungbluth S."/>
            <person name="Walsh D.A."/>
            <person name="Denef V.J."/>
            <person name="McMahon K.D."/>
            <person name="Konstantinidis K.T."/>
            <person name="Eloe-Fadrosh E.A."/>
            <person name="Kyrpides N.C."/>
            <person name="Woyke T."/>
        </authorList>
    </citation>
    <scope>NUCLEOTIDE SEQUENCE</scope>
    <source>
        <strain evidence="4">GVMAG-M-3300023179-2</strain>
    </source>
</reference>
<proteinExistence type="predicted"/>
<dbReference type="GO" id="GO:0030170">
    <property type="term" value="F:pyridoxal phosphate binding"/>
    <property type="evidence" value="ECO:0007669"/>
    <property type="project" value="InterPro"/>
</dbReference>
<comment type="cofactor">
    <cofactor evidence="1">
        <name>pyridoxal 5'-phosphate</name>
        <dbReference type="ChEBI" id="CHEBI:597326"/>
    </cofactor>
</comment>
<evidence type="ECO:0000256" key="2">
    <source>
        <dbReference type="ARBA" id="ARBA00022898"/>
    </source>
</evidence>
<dbReference type="EMBL" id="MN739799">
    <property type="protein sequence ID" value="QHT26630.1"/>
    <property type="molecule type" value="Genomic_DNA"/>
</dbReference>
<name>A0A6C0EDT7_9ZZZZ</name>
<dbReference type="GO" id="GO:0005737">
    <property type="term" value="C:cytoplasm"/>
    <property type="evidence" value="ECO:0007669"/>
    <property type="project" value="TreeGrafter"/>
</dbReference>
<protein>
    <recommendedName>
        <fullName evidence="5">Aminotransferase class I/classII domain-containing protein</fullName>
    </recommendedName>
</protein>
<evidence type="ECO:0008006" key="5">
    <source>
        <dbReference type="Google" id="ProtNLM"/>
    </source>
</evidence>
<dbReference type="InterPro" id="IPR015421">
    <property type="entry name" value="PyrdxlP-dep_Trfase_major"/>
</dbReference>
<dbReference type="GO" id="GO:0047804">
    <property type="term" value="F:cysteine-S-conjugate beta-lyase activity"/>
    <property type="evidence" value="ECO:0007669"/>
    <property type="project" value="UniProtKB-ARBA"/>
</dbReference>
<dbReference type="InterPro" id="IPR000277">
    <property type="entry name" value="Cys/Met-Metab_PyrdxlP-dep_enz"/>
</dbReference>
<dbReference type="SUPFAM" id="SSF53383">
    <property type="entry name" value="PLP-dependent transferases"/>
    <property type="match status" value="1"/>
</dbReference>
<evidence type="ECO:0000313" key="4">
    <source>
        <dbReference type="EMBL" id="QHT26630.1"/>
    </source>
</evidence>
<dbReference type="InterPro" id="IPR015424">
    <property type="entry name" value="PyrdxlP-dep_Trfase"/>
</dbReference>
<keyword evidence="2" id="KW-0663">Pyridoxal phosphate</keyword>
<dbReference type="Gene3D" id="3.40.640.10">
    <property type="entry name" value="Type I PLP-dependent aspartate aminotransferase-like (Major domain)"/>
    <property type="match status" value="1"/>
</dbReference>
<dbReference type="PANTHER" id="PTHR11808">
    <property type="entry name" value="TRANS-SULFURATION ENZYME FAMILY MEMBER"/>
    <property type="match status" value="1"/>
</dbReference>
<dbReference type="PANTHER" id="PTHR11808:SF50">
    <property type="entry name" value="CYSTATHIONINE BETA-LYASE"/>
    <property type="match status" value="1"/>
</dbReference>
<organism evidence="4">
    <name type="scientific">viral metagenome</name>
    <dbReference type="NCBI Taxonomy" id="1070528"/>
    <lineage>
        <taxon>unclassified sequences</taxon>
        <taxon>metagenomes</taxon>
        <taxon>organismal metagenomes</taxon>
    </lineage>
</organism>
<evidence type="ECO:0000256" key="1">
    <source>
        <dbReference type="ARBA" id="ARBA00001933"/>
    </source>
</evidence>
<sequence length="353" mass="40846">MEISNINSEECVLQKNKFGDYDYVRINSKELLNLSLKFKEFYEYKALILSSGNHAINIMLRYILNKYNNKKINFIFPSELYSDTSKHIFELQKIYNFSYNIFDISNQDIELTDIANKLYKSNTIDKNIIFAESCSNPNGYCINYENLQKFKLKISNTLIIIDNTWLTYLLSNPLEYNCIDYVVLSLTKYYTGSTIISGAIIPKNDFNDILNLVKLEGIHICPIICNKINSSFSEMPIRLQNASNNTIKILDVLKNYTSILICHPFLFSKKFKNGLYPSVFTITVNNCSKEKLINKVKNNNINYKTSFGGPDTRIDPYPKLNFDGSITFRISIGYLTDIIYDEHKITTLISQLI</sequence>
<dbReference type="GO" id="GO:0019346">
    <property type="term" value="P:transsulfuration"/>
    <property type="evidence" value="ECO:0007669"/>
    <property type="project" value="InterPro"/>
</dbReference>
<dbReference type="Pfam" id="PF01053">
    <property type="entry name" value="Cys_Met_Meta_PP"/>
    <property type="match status" value="1"/>
</dbReference>